<name>A0A0G2GVC4_PHACM</name>
<feature type="domain" description="AMP-binding enzyme C-terminal" evidence="3">
    <location>
        <begin position="397"/>
        <end position="481"/>
    </location>
</feature>
<evidence type="ECO:0000259" key="3">
    <source>
        <dbReference type="Pfam" id="PF13193"/>
    </source>
</evidence>
<evidence type="ECO:0000259" key="2">
    <source>
        <dbReference type="Pfam" id="PF00501"/>
    </source>
</evidence>
<dbReference type="Gene3D" id="3.30.300.30">
    <property type="match status" value="1"/>
</dbReference>
<dbReference type="InterPro" id="IPR025110">
    <property type="entry name" value="AMP-bd_C"/>
</dbReference>
<keyword evidence="5" id="KW-1185">Reference proteome</keyword>
<gene>
    <name evidence="4" type="ORF">UCRPC4_g01190</name>
</gene>
<dbReference type="AlphaFoldDB" id="A0A0G2GVC4"/>
<dbReference type="EMBL" id="LCWF01000027">
    <property type="protein sequence ID" value="KKY27208.1"/>
    <property type="molecule type" value="Genomic_DNA"/>
</dbReference>
<dbReference type="Proteomes" id="UP000053317">
    <property type="component" value="Unassembled WGS sequence"/>
</dbReference>
<protein>
    <submittedName>
        <fullName evidence="4">Putative 4-coumarateligase</fullName>
    </submittedName>
</protein>
<dbReference type="GO" id="GO:0016405">
    <property type="term" value="F:CoA-ligase activity"/>
    <property type="evidence" value="ECO:0007669"/>
    <property type="project" value="TreeGrafter"/>
</dbReference>
<reference evidence="4 5" key="2">
    <citation type="submission" date="2015-05" db="EMBL/GenBank/DDBJ databases">
        <authorList>
            <person name="Morales-Cruz A."/>
            <person name="Amrine K.C."/>
            <person name="Cantu D."/>
        </authorList>
    </citation>
    <scope>NUCLEOTIDE SEQUENCE [LARGE SCALE GENOMIC DNA]</scope>
    <source>
        <strain evidence="4">UCRPC4</strain>
    </source>
</reference>
<dbReference type="PANTHER" id="PTHR24096">
    <property type="entry name" value="LONG-CHAIN-FATTY-ACID--COA LIGASE"/>
    <property type="match status" value="1"/>
</dbReference>
<evidence type="ECO:0000313" key="5">
    <source>
        <dbReference type="Proteomes" id="UP000053317"/>
    </source>
</evidence>
<dbReference type="InterPro" id="IPR042099">
    <property type="entry name" value="ANL_N_sf"/>
</dbReference>
<comment type="caution">
    <text evidence="4">The sequence shown here is derived from an EMBL/GenBank/DDBJ whole genome shotgun (WGS) entry which is preliminary data.</text>
</comment>
<dbReference type="PANTHER" id="PTHR24096:SF424">
    <property type="entry name" value="ACETYL-COA SYNTHETASE-LIKE PROTEIN-RELATED"/>
    <property type="match status" value="1"/>
</dbReference>
<dbReference type="Pfam" id="PF00501">
    <property type="entry name" value="AMP-binding"/>
    <property type="match status" value="1"/>
</dbReference>
<proteinExistence type="predicted"/>
<feature type="domain" description="AMP-dependent synthetase/ligase" evidence="2">
    <location>
        <begin position="4"/>
        <end position="346"/>
    </location>
</feature>
<accession>A0A0G2GVC4</accession>
<dbReference type="SUPFAM" id="SSF56801">
    <property type="entry name" value="Acetyl-CoA synthetase-like"/>
    <property type="match status" value="1"/>
</dbReference>
<organism evidence="4 5">
    <name type="scientific">Phaeomoniella chlamydospora</name>
    <name type="common">Phaeoacremonium chlamydosporum</name>
    <dbReference type="NCBI Taxonomy" id="158046"/>
    <lineage>
        <taxon>Eukaryota</taxon>
        <taxon>Fungi</taxon>
        <taxon>Dikarya</taxon>
        <taxon>Ascomycota</taxon>
        <taxon>Pezizomycotina</taxon>
        <taxon>Eurotiomycetes</taxon>
        <taxon>Chaetothyriomycetidae</taxon>
        <taxon>Phaeomoniellales</taxon>
        <taxon>Phaeomoniellaceae</taxon>
        <taxon>Phaeomoniella</taxon>
    </lineage>
</organism>
<evidence type="ECO:0000256" key="1">
    <source>
        <dbReference type="SAM" id="MobiDB-lite"/>
    </source>
</evidence>
<dbReference type="Pfam" id="PF13193">
    <property type="entry name" value="AMP-binding_C"/>
    <property type="match status" value="1"/>
</dbReference>
<dbReference type="InterPro" id="IPR020845">
    <property type="entry name" value="AMP-binding_CS"/>
</dbReference>
<dbReference type="PROSITE" id="PS00455">
    <property type="entry name" value="AMP_BINDING"/>
    <property type="match status" value="1"/>
</dbReference>
<dbReference type="InterPro" id="IPR045851">
    <property type="entry name" value="AMP-bd_C_sf"/>
</dbReference>
<sequence length="509" mass="57159">MSANDLMYPVVFLGIIMAGGVFTGSNPNVVAQELAHQLRDSDATFLICNEVVLDTGVQAAEAIGMSKDKIFIFNSDVFDGKSIIKKEYRHWSELILSEKEGNDFIWDNLTAPEACHKTLALNYSSGTTGLPKGVEITHKNYVENTAQMSFRDMLKDDWYEKHHLYRQLCFLPLYHAMAQTIFLANSIKEDVPTYIMEKYDFEQILRYTELYGISSYTFVPPIVVRFAKDPIVKRYNLSSVLFLTCGAAPLSEDVIAEAEAKFPQENKVNIKQGWGMTETTCSILGWDANETCHDGSVGEPNANCEIAIMPPSTEVDLQFLKPELELPRYTPGELWARGANIMKGYWRNPAATAVTKTQDGWLKSGDICYVDDRNHVFIVDRLKELIKVKGLQVAPAEVEATLLRHKAIVDVGVIGVPNKEDPTDELVRAYVVLTHSQSPNENREAVKEDIVAFLKANAAKHKWITGGVKFVDEIPKNPSGKILRRKLKDMAKEEEEDDRTKGASLKSRL</sequence>
<dbReference type="InterPro" id="IPR000873">
    <property type="entry name" value="AMP-dep_synth/lig_dom"/>
</dbReference>
<reference evidence="4 5" key="1">
    <citation type="submission" date="2015-05" db="EMBL/GenBank/DDBJ databases">
        <title>Distinctive expansion of gene families associated with plant cell wall degradation and secondary metabolism in the genomes of grapevine trunk pathogens.</title>
        <authorList>
            <person name="Lawrence D.P."/>
            <person name="Travadon R."/>
            <person name="Rolshausen P.E."/>
            <person name="Baumgartner K."/>
        </authorList>
    </citation>
    <scope>NUCLEOTIDE SEQUENCE [LARGE SCALE GENOMIC DNA]</scope>
    <source>
        <strain evidence="4">UCRPC4</strain>
    </source>
</reference>
<feature type="region of interest" description="Disordered" evidence="1">
    <location>
        <begin position="482"/>
        <end position="509"/>
    </location>
</feature>
<dbReference type="OrthoDB" id="6509636at2759"/>
<evidence type="ECO:0000313" key="4">
    <source>
        <dbReference type="EMBL" id="KKY27208.1"/>
    </source>
</evidence>
<dbReference type="Gene3D" id="3.40.50.12780">
    <property type="entry name" value="N-terminal domain of ligase-like"/>
    <property type="match status" value="1"/>
</dbReference>
<keyword evidence="4" id="KW-0436">Ligase</keyword>